<protein>
    <submittedName>
        <fullName evidence="1">Transporter</fullName>
    </submittedName>
</protein>
<organism evidence="1 2">
    <name type="scientific">Zunongwangia pacifica</name>
    <dbReference type="NCBI Taxonomy" id="2911062"/>
    <lineage>
        <taxon>Bacteria</taxon>
        <taxon>Pseudomonadati</taxon>
        <taxon>Bacteroidota</taxon>
        <taxon>Flavobacteriia</taxon>
        <taxon>Flavobacteriales</taxon>
        <taxon>Flavobacteriaceae</taxon>
        <taxon>Zunongwangia</taxon>
    </lineage>
</organism>
<keyword evidence="2" id="KW-1185">Reference proteome</keyword>
<comment type="caution">
    <text evidence="1">The sequence shown here is derived from an EMBL/GenBank/DDBJ whole genome shotgun (WGS) entry which is preliminary data.</text>
</comment>
<proteinExistence type="predicted"/>
<accession>A0A9X2A208</accession>
<evidence type="ECO:0000313" key="2">
    <source>
        <dbReference type="Proteomes" id="UP001139521"/>
    </source>
</evidence>
<dbReference type="EMBL" id="JAKHSK010000047">
    <property type="protein sequence ID" value="MCL6220631.1"/>
    <property type="molecule type" value="Genomic_DNA"/>
</dbReference>
<dbReference type="RefSeq" id="WP_249603322.1">
    <property type="nucleotide sequence ID" value="NZ_JAKHSK010000047.1"/>
</dbReference>
<name>A0A9X2A208_9FLAO</name>
<dbReference type="AlphaFoldDB" id="A0A9X2A208"/>
<dbReference type="Proteomes" id="UP001139521">
    <property type="component" value="Unassembled WGS sequence"/>
</dbReference>
<sequence length="357" mass="39525">MMNDLQNIRNILVLLLGIFGGTFLRAESLIDSTKVFSDFNFETSNEDSEYNKNLKTTTEFFEFDDCDVCGCGSSGGSMGYGTIGNGDFVGLRYITQQYQSRDGIYNNSPWIDENFNTMQAWARIPISQKIKLNVIVPYHFHNRQFADGTSQKINGLGDISILGFYRLISPKLDGFLPEQQTKFKHNLEVGVGVKLPTGEYDRANNEGSVNPSFQVGTGSWDVLLASNYSVSHKNWGLGLLANYTIKTENDQKYHFGNQFNYGVNVFRTFNTMNAKTFTPVSISPVLGVSGEVFGENESYGLAVKDTKGNVLFSRIGVESTYGKIAGGVNVMLPVSQDLNGGAVEAKFRLGIHLNFVL</sequence>
<gene>
    <name evidence="1" type="ORF">L1967_20245</name>
</gene>
<evidence type="ECO:0000313" key="1">
    <source>
        <dbReference type="EMBL" id="MCL6220631.1"/>
    </source>
</evidence>
<reference evidence="1" key="1">
    <citation type="submission" date="2022-01" db="EMBL/GenBank/DDBJ databases">
        <title>Genome sequencing of Zunongwangia sp. M21534 genome.</title>
        <authorList>
            <person name="Chen Y."/>
            <person name="Dong C."/>
            <person name="Shao Z."/>
        </authorList>
    </citation>
    <scope>NUCLEOTIDE SEQUENCE</scope>
    <source>
        <strain evidence="1">MCCC M21534</strain>
    </source>
</reference>